<dbReference type="AlphaFoldDB" id="A0A061ARB3"/>
<feature type="domain" description="Anti-proliferative protein" evidence="3">
    <location>
        <begin position="1"/>
        <end position="112"/>
    </location>
</feature>
<feature type="compositionally biased region" description="Low complexity" evidence="2">
    <location>
        <begin position="353"/>
        <end position="373"/>
    </location>
</feature>
<protein>
    <submittedName>
        <fullName evidence="4">RHTO0S02e12684g1_1</fullName>
    </submittedName>
</protein>
<accession>A0A061ARB3</accession>
<proteinExistence type="inferred from homology"/>
<evidence type="ECO:0000256" key="2">
    <source>
        <dbReference type="SAM" id="MobiDB-lite"/>
    </source>
</evidence>
<dbReference type="InterPro" id="IPR033332">
    <property type="entry name" value="BTG"/>
</dbReference>
<dbReference type="InterPro" id="IPR002087">
    <property type="entry name" value="Anti_prolifrtn"/>
</dbReference>
<feature type="compositionally biased region" description="Low complexity" evidence="2">
    <location>
        <begin position="445"/>
        <end position="469"/>
    </location>
</feature>
<sequence length="586" mass="60044">MDRELTAASSFLASYLAQPSHTFSSSLTAALAARYDGHWHPHDPERGSAYRALIRTPASLDSSVLAAAKDAGLSREDVERALAGRAGDKRLTLGDCWTLWVDPGCVSLRVERGDGSHGRDANLIEVWGKLPESLRGLAVPLADVEAPSSNISPPIEPAALLSPVKRSKAIQIVAPPGGRGALQAMTNSALQPSSPAPAGSSRPTALLASPLIIPPTPVRPLPATEADVFSPTPAAVSSSRLLPPRSPSPGNSSSPSSRKQYSLSPSSYRPSSPLGMTHLQRRSSSRGSSISSLSADSSDGETSGCDSLFSASGDSTASAASSIHAANGALWKGLDAKSRDLVDGDGFRVPTLPARPASSFAPSHSRASSASSLAPPPSPSSRLLLSPSGRSMPGSPTKPRRRGVRGGQSHRSESTHSHSSSISSITSLTSTAIPSTPHQSSTDLPSTSPASTTRPRSRTETSSSAQTATEYSNGLVKVLGGGVLLGCAKSCGSAAGGRTPGGSSADGDGSRRRRRERGRGGRGQGRSGSTAGMGDGSDRSGATSPYNHLGAPASPVWAPSPTGSTYHPHAQQVFGQYPTSLPPPPM</sequence>
<dbReference type="OrthoDB" id="19928at2759"/>
<dbReference type="SMART" id="SM00099">
    <property type="entry name" value="btg1"/>
    <property type="match status" value="1"/>
</dbReference>
<feature type="compositionally biased region" description="Low complexity" evidence="2">
    <location>
        <begin position="380"/>
        <end position="395"/>
    </location>
</feature>
<feature type="region of interest" description="Disordered" evidence="2">
    <location>
        <begin position="231"/>
        <end position="304"/>
    </location>
</feature>
<evidence type="ECO:0000313" key="4">
    <source>
        <dbReference type="EMBL" id="CDR37262.1"/>
    </source>
</evidence>
<feature type="compositionally biased region" description="Low complexity" evidence="2">
    <location>
        <begin position="285"/>
        <end position="297"/>
    </location>
</feature>
<dbReference type="InterPro" id="IPR036054">
    <property type="entry name" value="BTG-like_sf"/>
</dbReference>
<feature type="compositionally biased region" description="Gly residues" evidence="2">
    <location>
        <begin position="521"/>
        <end position="535"/>
    </location>
</feature>
<reference evidence="4" key="1">
    <citation type="journal article" date="2014" name="Genome Announc.">
        <title>Draft genome sequence of Rhodosporidium toruloides CECT1137, an oleaginous yeast of biotechnological interest.</title>
        <authorList>
            <person name="Morin N."/>
            <person name="Calcas X."/>
            <person name="Devillers H."/>
            <person name="Durrens P."/>
            <person name="Sherman D.J."/>
            <person name="Nicaud J.-M."/>
            <person name="Neuveglise C."/>
        </authorList>
    </citation>
    <scope>NUCLEOTIDE SEQUENCE</scope>
    <source>
        <strain evidence="4">CECT1137</strain>
    </source>
</reference>
<organism evidence="4">
    <name type="scientific">Rhodotorula toruloides</name>
    <name type="common">Yeast</name>
    <name type="synonym">Rhodosporidium toruloides</name>
    <dbReference type="NCBI Taxonomy" id="5286"/>
    <lineage>
        <taxon>Eukaryota</taxon>
        <taxon>Fungi</taxon>
        <taxon>Dikarya</taxon>
        <taxon>Basidiomycota</taxon>
        <taxon>Pucciniomycotina</taxon>
        <taxon>Microbotryomycetes</taxon>
        <taxon>Sporidiobolales</taxon>
        <taxon>Sporidiobolaceae</taxon>
        <taxon>Rhodotorula</taxon>
    </lineage>
</organism>
<feature type="compositionally biased region" description="Low complexity" evidence="2">
    <location>
        <begin position="237"/>
        <end position="274"/>
    </location>
</feature>
<feature type="compositionally biased region" description="Low complexity" evidence="2">
    <location>
        <begin position="417"/>
        <end position="436"/>
    </location>
</feature>
<comment type="similarity">
    <text evidence="1">Belongs to the BTG family.</text>
</comment>
<dbReference type="PANTHER" id="PTHR22978">
    <property type="entry name" value="B-CELL TRANSLOCATION GENE"/>
    <property type="match status" value="1"/>
</dbReference>
<dbReference type="Gene3D" id="3.90.640.90">
    <property type="entry name" value="Anti-proliferative protein, N-terminal domain"/>
    <property type="match status" value="1"/>
</dbReference>
<gene>
    <name evidence="4" type="ORF">RHTO0S_02e12684g</name>
</gene>
<feature type="region of interest" description="Disordered" evidence="2">
    <location>
        <begin position="353"/>
        <end position="469"/>
    </location>
</feature>
<dbReference type="SUPFAM" id="SSF160696">
    <property type="entry name" value="BTG domain-like"/>
    <property type="match status" value="1"/>
</dbReference>
<feature type="region of interest" description="Disordered" evidence="2">
    <location>
        <begin position="492"/>
        <end position="586"/>
    </location>
</feature>
<evidence type="ECO:0000256" key="1">
    <source>
        <dbReference type="ARBA" id="ARBA00007989"/>
    </source>
</evidence>
<dbReference type="GO" id="GO:0005634">
    <property type="term" value="C:nucleus"/>
    <property type="evidence" value="ECO:0007669"/>
    <property type="project" value="TreeGrafter"/>
</dbReference>
<dbReference type="PANTHER" id="PTHR22978:SF22">
    <property type="entry name" value="BTG FAMILY PROTEIN"/>
    <property type="match status" value="1"/>
</dbReference>
<dbReference type="GO" id="GO:0005737">
    <property type="term" value="C:cytoplasm"/>
    <property type="evidence" value="ECO:0007669"/>
    <property type="project" value="TreeGrafter"/>
</dbReference>
<evidence type="ECO:0000259" key="3">
    <source>
        <dbReference type="SMART" id="SM00099"/>
    </source>
</evidence>
<dbReference type="EMBL" id="LK052937">
    <property type="protein sequence ID" value="CDR37262.1"/>
    <property type="molecule type" value="Genomic_DNA"/>
</dbReference>
<dbReference type="Pfam" id="PF07742">
    <property type="entry name" value="BTG"/>
    <property type="match status" value="1"/>
</dbReference>
<name>A0A061ARB3_RHOTO</name>